<proteinExistence type="predicted"/>
<dbReference type="InterPro" id="IPR008160">
    <property type="entry name" value="Collagen"/>
</dbReference>
<dbReference type="Pfam" id="PF01391">
    <property type="entry name" value="Collagen"/>
    <property type="match status" value="3"/>
</dbReference>
<name>A0A315W2W8_GAMAF</name>
<evidence type="ECO:0000313" key="3">
    <source>
        <dbReference type="Proteomes" id="UP000250572"/>
    </source>
</evidence>
<dbReference type="PANTHER" id="PTHR24023:SF1097">
    <property type="entry name" value="COLLAGEN ALPHA-1(VII) CHAIN ISOFORM X1"/>
    <property type="match status" value="1"/>
</dbReference>
<feature type="region of interest" description="Disordered" evidence="1">
    <location>
        <begin position="267"/>
        <end position="357"/>
    </location>
</feature>
<organism evidence="2 3">
    <name type="scientific">Gambusia affinis</name>
    <name type="common">Western mosquitofish</name>
    <name type="synonym">Heterandria affinis</name>
    <dbReference type="NCBI Taxonomy" id="33528"/>
    <lineage>
        <taxon>Eukaryota</taxon>
        <taxon>Metazoa</taxon>
        <taxon>Chordata</taxon>
        <taxon>Craniata</taxon>
        <taxon>Vertebrata</taxon>
        <taxon>Euteleostomi</taxon>
        <taxon>Actinopterygii</taxon>
        <taxon>Neopterygii</taxon>
        <taxon>Teleostei</taxon>
        <taxon>Neoteleostei</taxon>
        <taxon>Acanthomorphata</taxon>
        <taxon>Ovalentaria</taxon>
        <taxon>Atherinomorphae</taxon>
        <taxon>Cyprinodontiformes</taxon>
        <taxon>Poeciliidae</taxon>
        <taxon>Poeciliinae</taxon>
        <taxon>Gambusia</taxon>
    </lineage>
</organism>
<reference evidence="2 3" key="1">
    <citation type="journal article" date="2018" name="G3 (Bethesda)">
        <title>A High-Quality Reference Genome for the Invasive Mosquitofish Gambusia affinis Using a Chicago Library.</title>
        <authorList>
            <person name="Hoffberg S.L."/>
            <person name="Troendle N.J."/>
            <person name="Glenn T.C."/>
            <person name="Mahmud O."/>
            <person name="Louha S."/>
            <person name="Chalopin D."/>
            <person name="Bennetzen J.L."/>
            <person name="Mauricio R."/>
        </authorList>
    </citation>
    <scope>NUCLEOTIDE SEQUENCE [LARGE SCALE GENOMIC DNA]</scope>
    <source>
        <strain evidence="2">NE01/NJP1002.9</strain>
        <tissue evidence="2">Muscle</tissue>
    </source>
</reference>
<evidence type="ECO:0000313" key="2">
    <source>
        <dbReference type="EMBL" id="PWA26078.1"/>
    </source>
</evidence>
<gene>
    <name evidence="2" type="ORF">CCH79_00001544</name>
</gene>
<feature type="compositionally biased region" description="Basic and acidic residues" evidence="1">
    <location>
        <begin position="489"/>
        <end position="500"/>
    </location>
</feature>
<accession>A0A315W2W8</accession>
<feature type="region of interest" description="Disordered" evidence="1">
    <location>
        <begin position="193"/>
        <end position="224"/>
    </location>
</feature>
<dbReference type="EMBL" id="NHOQ01001229">
    <property type="protein sequence ID" value="PWA26078.1"/>
    <property type="molecule type" value="Genomic_DNA"/>
</dbReference>
<dbReference type="AlphaFoldDB" id="A0A315W2W8"/>
<dbReference type="InterPro" id="IPR050149">
    <property type="entry name" value="Collagen_superfamily"/>
</dbReference>
<feature type="region of interest" description="Disordered" evidence="1">
    <location>
        <begin position="135"/>
        <end position="165"/>
    </location>
</feature>
<sequence length="718" mass="74922">MPESERRDEALGAPTSWNLIQSLFTCTGSNVFLQGHNFQELSPESHEQRAELRQVHINKFCKLVRLSPSIICQMIRPAVFSCQVNISAVSDVKFGVLLQKTANIETNEERNKLVEQQEERCALRCDSKRRAVTQNLEAGARSRGLTGPVGDPGPDGPPGQKVSDQVNLESPDLVELLDHLGLEDFWGAMGVRGPQGPRGPSGPRGAAGMLGTSDLCPNSCPPGTPGHPGLPGMKVRLFASLLKSIHQKSLPVLLIFLGCFQGHKGVKGEAGEPGKQGHKGEEGDQGGPGDIGSQGPMGPQGIRGATGMMGPKGEIGARGPDGDPGPQGVAGATGDRGQRGVMGEPGIKGEMGHGGSQGFQVQKEKLVYPVLTAVMAFLGCRGNIGKPGVPGEIGLQGLPGLPGTPGPKGLSGPKGDSGKPGFPGTLGSSGKQGERGEQGEVGPIGPIGEPGDPGEQGPVGPAGKPGARGPKGDPGLPGLPGPPGLPGVKGERGERGEAGPKGEQGAQGDEGNPGDRGELSTLLSFSDVIGRCWGIWIKRRGESLLVFLVNLAKGVLREVEANLALRALLAHLDHEACKGTEVHVGSGGLRGLRARSQAISTSSKSACELCKVYQENLALLGLQDPQETTVFQGKLEQGVFQDSKDHQGQWEIKVPKVTWEIEVPEGPLYEDLKASQDLLGFQESQGNLGMVKMVRMGRGDLLACQDSLACLVLLVQLA</sequence>
<dbReference type="GO" id="GO:0031012">
    <property type="term" value="C:extracellular matrix"/>
    <property type="evidence" value="ECO:0007669"/>
    <property type="project" value="TreeGrafter"/>
</dbReference>
<feature type="region of interest" description="Disordered" evidence="1">
    <location>
        <begin position="395"/>
        <end position="518"/>
    </location>
</feature>
<keyword evidence="3" id="KW-1185">Reference proteome</keyword>
<dbReference type="GO" id="GO:0005615">
    <property type="term" value="C:extracellular space"/>
    <property type="evidence" value="ECO:0007669"/>
    <property type="project" value="TreeGrafter"/>
</dbReference>
<dbReference type="PANTHER" id="PTHR24023">
    <property type="entry name" value="COLLAGEN ALPHA"/>
    <property type="match status" value="1"/>
</dbReference>
<feature type="compositionally biased region" description="Low complexity" evidence="1">
    <location>
        <begin position="395"/>
        <end position="423"/>
    </location>
</feature>
<feature type="compositionally biased region" description="Low complexity" evidence="1">
    <location>
        <begin position="440"/>
        <end position="476"/>
    </location>
</feature>
<protein>
    <submittedName>
        <fullName evidence="2">Uncharacterized protein</fullName>
    </submittedName>
</protein>
<comment type="caution">
    <text evidence="2">The sequence shown here is derived from an EMBL/GenBank/DDBJ whole genome shotgun (WGS) entry which is preliminary data.</text>
</comment>
<evidence type="ECO:0000256" key="1">
    <source>
        <dbReference type="SAM" id="MobiDB-lite"/>
    </source>
</evidence>
<dbReference type="GO" id="GO:0030020">
    <property type="term" value="F:extracellular matrix structural constituent conferring tensile strength"/>
    <property type="evidence" value="ECO:0007669"/>
    <property type="project" value="TreeGrafter"/>
</dbReference>
<dbReference type="GO" id="GO:0030198">
    <property type="term" value="P:extracellular matrix organization"/>
    <property type="evidence" value="ECO:0007669"/>
    <property type="project" value="TreeGrafter"/>
</dbReference>
<dbReference type="Proteomes" id="UP000250572">
    <property type="component" value="Unassembled WGS sequence"/>
</dbReference>